<comment type="caution">
    <text evidence="1">The sequence shown here is derived from an EMBL/GenBank/DDBJ whole genome shotgun (WGS) entry which is preliminary data.</text>
</comment>
<evidence type="ECO:0000313" key="2">
    <source>
        <dbReference type="Proteomes" id="UP000238157"/>
    </source>
</evidence>
<dbReference type="EMBL" id="PVTR01000005">
    <property type="protein sequence ID" value="PRY88188.1"/>
    <property type="molecule type" value="Genomic_DNA"/>
</dbReference>
<accession>A0A2T0WNA4</accession>
<evidence type="ECO:0000313" key="1">
    <source>
        <dbReference type="EMBL" id="PRY88188.1"/>
    </source>
</evidence>
<keyword evidence="2" id="KW-1185">Reference proteome</keyword>
<name>A0A2T0WNA4_9BACT</name>
<reference evidence="1 2" key="1">
    <citation type="submission" date="2018-03" db="EMBL/GenBank/DDBJ databases">
        <title>Genomic Encyclopedia of Archaeal and Bacterial Type Strains, Phase II (KMG-II): from individual species to whole genera.</title>
        <authorList>
            <person name="Goeker M."/>
        </authorList>
    </citation>
    <scope>NUCLEOTIDE SEQUENCE [LARGE SCALE GENOMIC DNA]</scope>
    <source>
        <strain evidence="1 2">DSM 27929</strain>
    </source>
</reference>
<gene>
    <name evidence="1" type="ORF">CLW00_105310</name>
</gene>
<protein>
    <submittedName>
        <fullName evidence="1">Uncharacterized protein</fullName>
    </submittedName>
</protein>
<dbReference type="Proteomes" id="UP000238157">
    <property type="component" value="Unassembled WGS sequence"/>
</dbReference>
<organism evidence="1 2">
    <name type="scientific">Mongoliibacter ruber</name>
    <dbReference type="NCBI Taxonomy" id="1750599"/>
    <lineage>
        <taxon>Bacteria</taxon>
        <taxon>Pseudomonadati</taxon>
        <taxon>Bacteroidota</taxon>
        <taxon>Cytophagia</taxon>
        <taxon>Cytophagales</taxon>
        <taxon>Cyclobacteriaceae</taxon>
        <taxon>Mongoliibacter</taxon>
    </lineage>
</organism>
<proteinExistence type="predicted"/>
<sequence length="63" mass="7476">MVEPLTNKKEKQRVVIPKIVFGANPRLSRKSKLVAGNIRQKTNQEEFQEATTFEFFINFFFHF</sequence>
<dbReference type="AlphaFoldDB" id="A0A2T0WNA4"/>